<comment type="caution">
    <text evidence="2">The sequence shown here is derived from an EMBL/GenBank/DDBJ whole genome shotgun (WGS) entry which is preliminary data.</text>
</comment>
<protein>
    <submittedName>
        <fullName evidence="2">Uncharacterized protein</fullName>
    </submittedName>
</protein>
<feature type="region of interest" description="Disordered" evidence="1">
    <location>
        <begin position="72"/>
        <end position="93"/>
    </location>
</feature>
<proteinExistence type="predicted"/>
<organism evidence="2 3">
    <name type="scientific">Cohnella kolymensis</name>
    <dbReference type="NCBI Taxonomy" id="1590652"/>
    <lineage>
        <taxon>Bacteria</taxon>
        <taxon>Bacillati</taxon>
        <taxon>Bacillota</taxon>
        <taxon>Bacilli</taxon>
        <taxon>Bacillales</taxon>
        <taxon>Paenibacillaceae</taxon>
        <taxon>Cohnella</taxon>
    </lineage>
</organism>
<reference evidence="2 3" key="1">
    <citation type="submission" date="2014-12" db="EMBL/GenBank/DDBJ databases">
        <title>Draft genome sequence of Cohnella kolymensis strain B-2846.</title>
        <authorList>
            <person name="Karlyshev A.V."/>
            <person name="Kudryashova E.B."/>
        </authorList>
    </citation>
    <scope>NUCLEOTIDE SEQUENCE [LARGE SCALE GENOMIC DNA]</scope>
    <source>
        <strain evidence="2 3">VKM B-2846</strain>
    </source>
</reference>
<evidence type="ECO:0000313" key="2">
    <source>
        <dbReference type="EMBL" id="KIL35849.1"/>
    </source>
</evidence>
<sequence>MKGDCQCIDGVWKCNSCWNRITSGRKKQKGVRNIDGSMLIGYMAGLGEGFPEAIDALNLLCEAIKDGRFDSTAHAQADTDPLPFEPSKYELED</sequence>
<name>A0ABR5A478_9BACL</name>
<evidence type="ECO:0000313" key="3">
    <source>
        <dbReference type="Proteomes" id="UP000054526"/>
    </source>
</evidence>
<dbReference type="EMBL" id="JXAL01000016">
    <property type="protein sequence ID" value="KIL35849.1"/>
    <property type="molecule type" value="Genomic_DNA"/>
</dbReference>
<keyword evidence="3" id="KW-1185">Reference proteome</keyword>
<dbReference type="Proteomes" id="UP000054526">
    <property type="component" value="Unassembled WGS sequence"/>
</dbReference>
<evidence type="ECO:0000256" key="1">
    <source>
        <dbReference type="SAM" id="MobiDB-lite"/>
    </source>
</evidence>
<accession>A0ABR5A478</accession>
<gene>
    <name evidence="2" type="ORF">SD71_10665</name>
</gene>